<accession>A0A0V7ZZY5</accession>
<dbReference type="AlphaFoldDB" id="A0A0V7ZZY5"/>
<keyword evidence="2" id="KW-1185">Reference proteome</keyword>
<gene>
    <name evidence="1" type="ORF">BC008_05435</name>
</gene>
<organism evidence="1 2">
    <name type="scientific">Mastigocoleus testarum BC008</name>
    <dbReference type="NCBI Taxonomy" id="371196"/>
    <lineage>
        <taxon>Bacteria</taxon>
        <taxon>Bacillati</taxon>
        <taxon>Cyanobacteriota</taxon>
        <taxon>Cyanophyceae</taxon>
        <taxon>Nostocales</taxon>
        <taxon>Hapalosiphonaceae</taxon>
        <taxon>Mastigocoleus</taxon>
    </lineage>
</organism>
<dbReference type="RefSeq" id="WP_058183109.1">
    <property type="nucleotide sequence ID" value="NZ_LMTZ01000012.1"/>
</dbReference>
<dbReference type="OrthoDB" id="9810649at2"/>
<reference evidence="1 2" key="1">
    <citation type="journal article" date="2015" name="Genome Announc.">
        <title>Draft Genome of the Euendolithic (true boring) Cyanobacterium Mastigocoleus testarum strain BC008.</title>
        <authorList>
            <person name="Guida B.S."/>
            <person name="Garcia-Pichel F."/>
        </authorList>
    </citation>
    <scope>NUCLEOTIDE SEQUENCE [LARGE SCALE GENOMIC DNA]</scope>
    <source>
        <strain evidence="1 2">BC008</strain>
    </source>
</reference>
<evidence type="ECO:0000313" key="2">
    <source>
        <dbReference type="Proteomes" id="UP000053372"/>
    </source>
</evidence>
<protein>
    <submittedName>
        <fullName evidence="1">Acetyltransferase</fullName>
    </submittedName>
</protein>
<name>A0A0V7ZZY5_9CYAN</name>
<dbReference type="Proteomes" id="UP000053372">
    <property type="component" value="Unassembled WGS sequence"/>
</dbReference>
<dbReference type="EMBL" id="LMTZ01000012">
    <property type="protein sequence ID" value="KST69878.1"/>
    <property type="molecule type" value="Genomic_DNA"/>
</dbReference>
<keyword evidence="1" id="KW-0808">Transferase</keyword>
<proteinExistence type="predicted"/>
<evidence type="ECO:0000313" key="1">
    <source>
        <dbReference type="EMBL" id="KST69878.1"/>
    </source>
</evidence>
<dbReference type="GO" id="GO:0016740">
    <property type="term" value="F:transferase activity"/>
    <property type="evidence" value="ECO:0007669"/>
    <property type="project" value="UniProtKB-KW"/>
</dbReference>
<comment type="caution">
    <text evidence="1">The sequence shown here is derived from an EMBL/GenBank/DDBJ whole genome shotgun (WGS) entry which is preliminary data.</text>
</comment>
<sequence>MFVQQKSTNNLIEVLTLQDLYDPCRKEIMGQSHAGEEMQEPSSYLKSELIFPSGEELPLCWLDPHYREVKSGKNAMSI</sequence>